<evidence type="ECO:0000256" key="6">
    <source>
        <dbReference type="SAM" id="MobiDB-lite"/>
    </source>
</evidence>
<dbReference type="Proteomes" id="UP000796761">
    <property type="component" value="Unassembled WGS sequence"/>
</dbReference>
<feature type="transmembrane region" description="Helical" evidence="7">
    <location>
        <begin position="51"/>
        <end position="70"/>
    </location>
</feature>
<evidence type="ECO:0000313" key="8">
    <source>
        <dbReference type="EMBL" id="TRZ09093.1"/>
    </source>
</evidence>
<dbReference type="AlphaFoldDB" id="A0A8K1LCP6"/>
<feature type="compositionally biased region" description="Basic residues" evidence="6">
    <location>
        <begin position="89"/>
        <end position="98"/>
    </location>
</feature>
<dbReference type="EMBL" id="SWJQ01001161">
    <property type="protein sequence ID" value="TRZ09093.1"/>
    <property type="molecule type" value="Genomic_DNA"/>
</dbReference>
<proteinExistence type="inferred from homology"/>
<sequence length="98" mass="10457">MGGPSGGCPPAAAPSRAKLLLGIVFSTALFCREGAAAAVLCLFYGHSDDRFWLALTIFFVLCLSVLHLRAPRPQPRPPARPAHAPAAARAHHQYRALD</sequence>
<evidence type="ECO:0000256" key="3">
    <source>
        <dbReference type="ARBA" id="ARBA00022692"/>
    </source>
</evidence>
<reference evidence="8" key="1">
    <citation type="submission" date="2019-04" db="EMBL/GenBank/DDBJ databases">
        <title>Genome assembly of Zosterops borbonicus 15179.</title>
        <authorList>
            <person name="Leroy T."/>
            <person name="Anselmetti Y."/>
            <person name="Tilak M.-K."/>
            <person name="Nabholz B."/>
        </authorList>
    </citation>
    <scope>NUCLEOTIDE SEQUENCE</scope>
    <source>
        <strain evidence="8">HGM_15179</strain>
        <tissue evidence="8">Muscle</tissue>
    </source>
</reference>
<comment type="subcellular location">
    <subcellularLocation>
        <location evidence="1">Membrane</location>
        <topology evidence="1">Multi-pass membrane protein</topology>
    </subcellularLocation>
</comment>
<dbReference type="PANTHER" id="PTHR14297">
    <property type="entry name" value="MEMBRANE TRANSPORT PROTEIN XK FAMILY MEMBER"/>
    <property type="match status" value="1"/>
</dbReference>
<evidence type="ECO:0000256" key="5">
    <source>
        <dbReference type="ARBA" id="ARBA00023136"/>
    </source>
</evidence>
<dbReference type="InterPro" id="IPR051773">
    <property type="entry name" value="XK-related_adapter"/>
</dbReference>
<feature type="transmembrane region" description="Helical" evidence="7">
    <location>
        <begin position="19"/>
        <end position="45"/>
    </location>
</feature>
<evidence type="ECO:0000256" key="2">
    <source>
        <dbReference type="ARBA" id="ARBA00008789"/>
    </source>
</evidence>
<protein>
    <submittedName>
        <fullName evidence="8">Uncharacterized protein</fullName>
    </submittedName>
</protein>
<accession>A0A8K1LCP6</accession>
<dbReference type="PANTHER" id="PTHR14297:SF4">
    <property type="entry name" value="XK-RELATED PROTEIN 2"/>
    <property type="match status" value="1"/>
</dbReference>
<evidence type="ECO:0000256" key="4">
    <source>
        <dbReference type="ARBA" id="ARBA00022989"/>
    </source>
</evidence>
<name>A0A8K1LCP6_9PASS</name>
<comment type="caution">
    <text evidence="8">The sequence shown here is derived from an EMBL/GenBank/DDBJ whole genome shotgun (WGS) entry which is preliminary data.</text>
</comment>
<keyword evidence="3 7" id="KW-0812">Transmembrane</keyword>
<comment type="similarity">
    <text evidence="2">Belongs to the XK family.</text>
</comment>
<evidence type="ECO:0000256" key="7">
    <source>
        <dbReference type="SAM" id="Phobius"/>
    </source>
</evidence>
<keyword evidence="4 7" id="KW-1133">Transmembrane helix</keyword>
<feature type="region of interest" description="Disordered" evidence="6">
    <location>
        <begin position="73"/>
        <end position="98"/>
    </location>
</feature>
<organism evidence="8 9">
    <name type="scientific">Zosterops borbonicus</name>
    <dbReference type="NCBI Taxonomy" id="364589"/>
    <lineage>
        <taxon>Eukaryota</taxon>
        <taxon>Metazoa</taxon>
        <taxon>Chordata</taxon>
        <taxon>Craniata</taxon>
        <taxon>Vertebrata</taxon>
        <taxon>Euteleostomi</taxon>
        <taxon>Archelosauria</taxon>
        <taxon>Archosauria</taxon>
        <taxon>Dinosauria</taxon>
        <taxon>Saurischia</taxon>
        <taxon>Theropoda</taxon>
        <taxon>Coelurosauria</taxon>
        <taxon>Aves</taxon>
        <taxon>Neognathae</taxon>
        <taxon>Neoaves</taxon>
        <taxon>Telluraves</taxon>
        <taxon>Australaves</taxon>
        <taxon>Passeriformes</taxon>
        <taxon>Sylvioidea</taxon>
        <taxon>Zosteropidae</taxon>
        <taxon>Zosterops</taxon>
    </lineage>
</organism>
<keyword evidence="9" id="KW-1185">Reference proteome</keyword>
<gene>
    <name evidence="8" type="ORF">HGM15179_018016</name>
</gene>
<dbReference type="GO" id="GO:0016020">
    <property type="term" value="C:membrane"/>
    <property type="evidence" value="ECO:0007669"/>
    <property type="project" value="UniProtKB-SubCell"/>
</dbReference>
<keyword evidence="5 7" id="KW-0472">Membrane</keyword>
<evidence type="ECO:0000313" key="9">
    <source>
        <dbReference type="Proteomes" id="UP000796761"/>
    </source>
</evidence>
<dbReference type="OrthoDB" id="10037417at2759"/>
<evidence type="ECO:0000256" key="1">
    <source>
        <dbReference type="ARBA" id="ARBA00004141"/>
    </source>
</evidence>